<keyword evidence="4" id="KW-1185">Reference proteome</keyword>
<organism evidence="3 4">
    <name type="scientific">Mycolicibacterium moriokaense</name>
    <dbReference type="NCBI Taxonomy" id="39691"/>
    <lineage>
        <taxon>Bacteria</taxon>
        <taxon>Bacillati</taxon>
        <taxon>Actinomycetota</taxon>
        <taxon>Actinomycetes</taxon>
        <taxon>Mycobacteriales</taxon>
        <taxon>Mycobacteriaceae</taxon>
        <taxon>Mycolicibacterium</taxon>
    </lineage>
</organism>
<evidence type="ECO:0000313" key="3">
    <source>
        <dbReference type="EMBL" id="PXX11254.1"/>
    </source>
</evidence>
<dbReference type="Proteomes" id="UP000247781">
    <property type="component" value="Unassembled WGS sequence"/>
</dbReference>
<reference evidence="3 4" key="2">
    <citation type="submission" date="2018-06" db="EMBL/GenBank/DDBJ databases">
        <title>Sequencing of bacterial isolates from soil warming experiment in Harvard Forest, Massachusetts, USA.</title>
        <authorList>
            <person name="Deangelis K.PhD."/>
        </authorList>
    </citation>
    <scope>NUCLEOTIDE SEQUENCE [LARGE SCALE GENOMIC DNA]</scope>
    <source>
        <strain evidence="3 4">GAS496</strain>
    </source>
</reference>
<reference evidence="4" key="1">
    <citation type="submission" date="2018-05" db="EMBL/GenBank/DDBJ databases">
        <authorList>
            <person name="Deangelis K."/>
            <person name="Huntemann M."/>
            <person name="Clum A."/>
            <person name="Pillay M."/>
            <person name="Palaniappan K."/>
            <person name="Varghese N."/>
            <person name="Mikhailova N."/>
            <person name="Stamatis D."/>
            <person name="Reddy T."/>
            <person name="Daum C."/>
            <person name="Shapiro N."/>
            <person name="Ivanova N."/>
            <person name="Kyrpides N."/>
            <person name="Woyke T."/>
        </authorList>
    </citation>
    <scope>NUCLEOTIDE SEQUENCE [LARGE SCALE GENOMIC DNA]</scope>
    <source>
        <strain evidence="4">GAS496</strain>
    </source>
</reference>
<feature type="chain" id="PRO_5016416338" description="Dopamine receptor D4" evidence="2">
    <location>
        <begin position="37"/>
        <end position="188"/>
    </location>
</feature>
<dbReference type="RefSeq" id="WP_272939771.1">
    <property type="nucleotide sequence ID" value="NZ_QJJU01000003.1"/>
</dbReference>
<feature type="signal peptide" evidence="2">
    <location>
        <begin position="1"/>
        <end position="36"/>
    </location>
</feature>
<dbReference type="EMBL" id="QJJU01000003">
    <property type="protein sequence ID" value="PXX11254.1"/>
    <property type="molecule type" value="Genomic_DNA"/>
</dbReference>
<protein>
    <recommendedName>
        <fullName evidence="5">Dopamine receptor D4</fullName>
    </recommendedName>
</protein>
<evidence type="ECO:0000256" key="1">
    <source>
        <dbReference type="SAM" id="MobiDB-lite"/>
    </source>
</evidence>
<evidence type="ECO:0008006" key="5">
    <source>
        <dbReference type="Google" id="ProtNLM"/>
    </source>
</evidence>
<evidence type="ECO:0000256" key="2">
    <source>
        <dbReference type="SAM" id="SignalP"/>
    </source>
</evidence>
<feature type="compositionally biased region" description="Low complexity" evidence="1">
    <location>
        <begin position="73"/>
        <end position="97"/>
    </location>
</feature>
<comment type="caution">
    <text evidence="3">The sequence shown here is derived from an EMBL/GenBank/DDBJ whole genome shotgun (WGS) entry which is preliminary data.</text>
</comment>
<dbReference type="AlphaFoldDB" id="A0A318HKA5"/>
<feature type="region of interest" description="Disordered" evidence="1">
    <location>
        <begin position="73"/>
        <end position="123"/>
    </location>
</feature>
<gene>
    <name evidence="3" type="ORF">C8E89_103343</name>
</gene>
<keyword evidence="2" id="KW-0732">Signal</keyword>
<name>A0A318HKA5_9MYCO</name>
<feature type="compositionally biased region" description="Polar residues" evidence="1">
    <location>
        <begin position="104"/>
        <end position="119"/>
    </location>
</feature>
<evidence type="ECO:0000313" key="4">
    <source>
        <dbReference type="Proteomes" id="UP000247781"/>
    </source>
</evidence>
<accession>A0A318HKA5</accession>
<sequence>MTIDVKATVVSALIGGPSIFAAVILAAPAMAEPATADPVTPGPVIAVAEPAAPGPVAIQTPAPAPFAVEAPAAAPATPAPTPDGAVPPAAVALTTPPDGVPHLSSLQNLPPGTTDTPPDNQGGGVSYLRDIWHAYQTQEVDGKGALLLLTQRPMDADAVPPPGMSANPTPPTAPLSPAAAPPDAPPVS</sequence>
<feature type="compositionally biased region" description="Pro residues" evidence="1">
    <location>
        <begin position="159"/>
        <end position="188"/>
    </location>
</feature>
<feature type="region of interest" description="Disordered" evidence="1">
    <location>
        <begin position="154"/>
        <end position="188"/>
    </location>
</feature>
<proteinExistence type="predicted"/>